<evidence type="ECO:0000313" key="2">
    <source>
        <dbReference type="EMBL" id="EFO85010.1"/>
    </source>
</evidence>
<dbReference type="Pfam" id="PF00646">
    <property type="entry name" value="F-box"/>
    <property type="match status" value="1"/>
</dbReference>
<dbReference type="InParanoid" id="E3N3J4"/>
<protein>
    <recommendedName>
        <fullName evidence="1">F-box domain-containing protein</fullName>
    </recommendedName>
</protein>
<feature type="domain" description="F-box" evidence="1">
    <location>
        <begin position="4"/>
        <end position="50"/>
    </location>
</feature>
<evidence type="ECO:0000259" key="1">
    <source>
        <dbReference type="PROSITE" id="PS50181"/>
    </source>
</evidence>
<dbReference type="AlphaFoldDB" id="E3N3J4"/>
<dbReference type="EMBL" id="DS268519">
    <property type="protein sequence ID" value="EFO85010.1"/>
    <property type="molecule type" value="Genomic_DNA"/>
</dbReference>
<dbReference type="PANTHER" id="PTHR21503:SF52">
    <property type="entry name" value="F-BOX DOMAIN-CONTAINING PROTEIN"/>
    <property type="match status" value="1"/>
</dbReference>
<gene>
    <name evidence="2" type="ORF">CRE_21996</name>
</gene>
<sequence>MSSPFPLLRLPRLVLCEVFKSLSIGEKIKLSLCSKKVSTQINNARLYSQKVIVDLDIDNQNIIIYSESNKDKFEIVTYPDSGISHNSNTRQFLIPRNAFLPVIQRILKMFQCKCSAHISDYNDDSFQLFDLQSQFKNLIVDLKRIKDQHLFLNQISTKFGLVEDLKITSVHDLDFSPVFTSWPQKIEIMQSAWFTMKHMLACTCSTIKLGWSNLEIKDLDVILRKWKSGGFPNLERLTLHSQRFTNSGITILGRNLRELNEMIIQTDDGSKKATIRIRFGCVELSVTPFE</sequence>
<keyword evidence="3" id="KW-1185">Reference proteome</keyword>
<name>E3N3J4_CAERE</name>
<proteinExistence type="predicted"/>
<dbReference type="PROSITE" id="PS50181">
    <property type="entry name" value="FBOX"/>
    <property type="match status" value="1"/>
</dbReference>
<dbReference type="HOGENOM" id="CLU_028840_6_0_1"/>
<dbReference type="InterPro" id="IPR001810">
    <property type="entry name" value="F-box_dom"/>
</dbReference>
<dbReference type="PANTHER" id="PTHR21503">
    <property type="entry name" value="F-BOX-CONTAINING HYPOTHETICAL PROTEIN C.ELEGANS"/>
    <property type="match status" value="1"/>
</dbReference>
<organism evidence="3">
    <name type="scientific">Caenorhabditis remanei</name>
    <name type="common">Caenorhabditis vulgaris</name>
    <dbReference type="NCBI Taxonomy" id="31234"/>
    <lineage>
        <taxon>Eukaryota</taxon>
        <taxon>Metazoa</taxon>
        <taxon>Ecdysozoa</taxon>
        <taxon>Nematoda</taxon>
        <taxon>Chromadorea</taxon>
        <taxon>Rhabditida</taxon>
        <taxon>Rhabditina</taxon>
        <taxon>Rhabditomorpha</taxon>
        <taxon>Rhabditoidea</taxon>
        <taxon>Rhabditidae</taxon>
        <taxon>Peloderinae</taxon>
        <taxon>Caenorhabditis</taxon>
    </lineage>
</organism>
<dbReference type="Pfam" id="PF07735">
    <property type="entry name" value="FBA_2"/>
    <property type="match status" value="1"/>
</dbReference>
<evidence type="ECO:0000313" key="3">
    <source>
        <dbReference type="Proteomes" id="UP000008281"/>
    </source>
</evidence>
<dbReference type="InterPro" id="IPR012885">
    <property type="entry name" value="F-box_Sdz-33"/>
</dbReference>
<dbReference type="Proteomes" id="UP000008281">
    <property type="component" value="Unassembled WGS sequence"/>
</dbReference>
<reference evidence="2" key="1">
    <citation type="submission" date="2007-07" db="EMBL/GenBank/DDBJ databases">
        <title>PCAP assembly of the Caenorhabditis remanei genome.</title>
        <authorList>
            <consortium name="The Caenorhabditis remanei Sequencing Consortium"/>
            <person name="Wilson R.K."/>
        </authorList>
    </citation>
    <scope>NUCLEOTIDE SEQUENCE [LARGE SCALE GENOMIC DNA]</scope>
    <source>
        <strain evidence="2">PB4641</strain>
    </source>
</reference>
<accession>E3N3J4</accession>